<keyword evidence="8" id="KW-0902">Two-component regulatory system</keyword>
<keyword evidence="10" id="KW-0472">Membrane</keyword>
<organism evidence="12 13">
    <name type="scientific">Cellulomonas fulva</name>
    <dbReference type="NCBI Taxonomy" id="2835530"/>
    <lineage>
        <taxon>Bacteria</taxon>
        <taxon>Bacillati</taxon>
        <taxon>Actinomycetota</taxon>
        <taxon>Actinomycetes</taxon>
        <taxon>Micrococcales</taxon>
        <taxon>Cellulomonadaceae</taxon>
        <taxon>Cellulomonas</taxon>
    </lineage>
</organism>
<accession>A0ABS5TW24</accession>
<dbReference type="InterPro" id="IPR050482">
    <property type="entry name" value="Sensor_HK_TwoCompSys"/>
</dbReference>
<keyword evidence="5" id="KW-0547">Nucleotide-binding</keyword>
<dbReference type="Pfam" id="PF07730">
    <property type="entry name" value="HisKA_3"/>
    <property type="match status" value="1"/>
</dbReference>
<keyword evidence="10" id="KW-1133">Transmembrane helix</keyword>
<feature type="transmembrane region" description="Helical" evidence="10">
    <location>
        <begin position="181"/>
        <end position="203"/>
    </location>
</feature>
<dbReference type="RefSeq" id="WP_214346728.1">
    <property type="nucleotide sequence ID" value="NZ_JAHBOH010000001.1"/>
</dbReference>
<dbReference type="CDD" id="cd16917">
    <property type="entry name" value="HATPase_UhpB-NarQ-NarX-like"/>
    <property type="match status" value="1"/>
</dbReference>
<dbReference type="SUPFAM" id="SSF55874">
    <property type="entry name" value="ATPase domain of HSP90 chaperone/DNA topoisomerase II/histidine kinase"/>
    <property type="match status" value="1"/>
</dbReference>
<evidence type="ECO:0000313" key="13">
    <source>
        <dbReference type="Proteomes" id="UP000722125"/>
    </source>
</evidence>
<evidence type="ECO:0000256" key="4">
    <source>
        <dbReference type="ARBA" id="ARBA00022679"/>
    </source>
</evidence>
<name>A0ABS5TW24_9CELL</name>
<protein>
    <recommendedName>
        <fullName evidence="2">histidine kinase</fullName>
        <ecNumber evidence="2">2.7.13.3</ecNumber>
    </recommendedName>
</protein>
<feature type="transmembrane region" description="Helical" evidence="10">
    <location>
        <begin position="73"/>
        <end position="94"/>
    </location>
</feature>
<dbReference type="Gene3D" id="3.30.565.10">
    <property type="entry name" value="Histidine kinase-like ATPase, C-terminal domain"/>
    <property type="match status" value="1"/>
</dbReference>
<keyword evidence="3" id="KW-0597">Phosphoprotein</keyword>
<evidence type="ECO:0000256" key="3">
    <source>
        <dbReference type="ARBA" id="ARBA00022553"/>
    </source>
</evidence>
<keyword evidence="10" id="KW-0812">Transmembrane</keyword>
<feature type="region of interest" description="Disordered" evidence="9">
    <location>
        <begin position="1"/>
        <end position="27"/>
    </location>
</feature>
<keyword evidence="6" id="KW-0418">Kinase</keyword>
<evidence type="ECO:0000256" key="6">
    <source>
        <dbReference type="ARBA" id="ARBA00022777"/>
    </source>
</evidence>
<dbReference type="EC" id="2.7.13.3" evidence="2"/>
<evidence type="ECO:0000256" key="2">
    <source>
        <dbReference type="ARBA" id="ARBA00012438"/>
    </source>
</evidence>
<feature type="compositionally biased region" description="Basic residues" evidence="9">
    <location>
        <begin position="18"/>
        <end position="27"/>
    </location>
</feature>
<evidence type="ECO:0000256" key="10">
    <source>
        <dbReference type="SAM" id="Phobius"/>
    </source>
</evidence>
<reference evidence="12 13" key="1">
    <citation type="submission" date="2021-05" db="EMBL/GenBank/DDBJ databases">
        <title>Description of Cellulomonas sp. DKR-3 sp. nov.</title>
        <authorList>
            <person name="Dahal R.H."/>
            <person name="Chaudhary D.K."/>
        </authorList>
    </citation>
    <scope>NUCLEOTIDE SEQUENCE [LARGE SCALE GENOMIC DNA]</scope>
    <source>
        <strain evidence="12 13">DKR-3</strain>
    </source>
</reference>
<keyword evidence="13" id="KW-1185">Reference proteome</keyword>
<gene>
    <name evidence="12" type="ORF">KIN34_03495</name>
</gene>
<dbReference type="PANTHER" id="PTHR24421:SF10">
    <property type="entry name" value="NITRATE_NITRITE SENSOR PROTEIN NARQ"/>
    <property type="match status" value="1"/>
</dbReference>
<feature type="transmembrane region" description="Helical" evidence="10">
    <location>
        <begin position="50"/>
        <end position="67"/>
    </location>
</feature>
<dbReference type="InterPro" id="IPR011712">
    <property type="entry name" value="Sig_transdc_His_kin_sub3_dim/P"/>
</dbReference>
<evidence type="ECO:0000256" key="8">
    <source>
        <dbReference type="ARBA" id="ARBA00023012"/>
    </source>
</evidence>
<feature type="compositionally biased region" description="Low complexity" evidence="9">
    <location>
        <begin position="1"/>
        <end position="12"/>
    </location>
</feature>
<dbReference type="PANTHER" id="PTHR24421">
    <property type="entry name" value="NITRATE/NITRITE SENSOR PROTEIN NARX-RELATED"/>
    <property type="match status" value="1"/>
</dbReference>
<dbReference type="Proteomes" id="UP000722125">
    <property type="component" value="Unassembled WGS sequence"/>
</dbReference>
<evidence type="ECO:0000256" key="5">
    <source>
        <dbReference type="ARBA" id="ARBA00022741"/>
    </source>
</evidence>
<keyword evidence="4" id="KW-0808">Transferase</keyword>
<evidence type="ECO:0000259" key="11">
    <source>
        <dbReference type="Pfam" id="PF07730"/>
    </source>
</evidence>
<feature type="domain" description="Signal transduction histidine kinase subgroup 3 dimerisation and phosphoacceptor" evidence="11">
    <location>
        <begin position="235"/>
        <end position="301"/>
    </location>
</feature>
<evidence type="ECO:0000256" key="7">
    <source>
        <dbReference type="ARBA" id="ARBA00022840"/>
    </source>
</evidence>
<sequence length="440" mass="46757">MAALLPARAARPVTPPRRAARRGRRPARAWRPHPVRFLRAEAGGPFRRDYALAGAVGLATAVTLAVVERWDYWMPVHIGTYWAACWCTVLALALRRRCPRRALWLLAVGYPIVYATTTGGGALQSTLHLVPLLVVVFAATRAGAYRLPVTLAVGLASGFVLLAGIEGAFRELSTLHWSPRFDLSLGLVVAASVVATAAVGHVLHRLDVTTAQLAERNAELLALQEVRATEAVRDERTRIARELHDVVAHHVSAIVVRAQAADRVADAQHDAPREAVRWIAPAGREALDAMRSVVRVLRAADDDSAPMAPTPDLDALPQVVERVRAAGLHVTADLPERPPACSPATALAVVRVAQEALTNVLVHSAAPTATVRLTSRDGTLVLDVHDPGPPRPAGPSTGGNGIPHMRERAAASGGTLVVGPAGPAEDGGWRVRLVVPEVLA</sequence>
<feature type="transmembrane region" description="Helical" evidence="10">
    <location>
        <begin position="143"/>
        <end position="169"/>
    </location>
</feature>
<dbReference type="EMBL" id="JAHBOH010000001">
    <property type="protein sequence ID" value="MBT0993348.1"/>
    <property type="molecule type" value="Genomic_DNA"/>
</dbReference>
<dbReference type="Gene3D" id="1.20.5.1930">
    <property type="match status" value="1"/>
</dbReference>
<evidence type="ECO:0000313" key="12">
    <source>
        <dbReference type="EMBL" id="MBT0993348.1"/>
    </source>
</evidence>
<feature type="transmembrane region" description="Helical" evidence="10">
    <location>
        <begin position="103"/>
        <end position="123"/>
    </location>
</feature>
<comment type="catalytic activity">
    <reaction evidence="1">
        <text>ATP + protein L-histidine = ADP + protein N-phospho-L-histidine.</text>
        <dbReference type="EC" id="2.7.13.3"/>
    </reaction>
</comment>
<evidence type="ECO:0000256" key="1">
    <source>
        <dbReference type="ARBA" id="ARBA00000085"/>
    </source>
</evidence>
<feature type="region of interest" description="Disordered" evidence="9">
    <location>
        <begin position="380"/>
        <end position="406"/>
    </location>
</feature>
<proteinExistence type="predicted"/>
<dbReference type="InterPro" id="IPR036890">
    <property type="entry name" value="HATPase_C_sf"/>
</dbReference>
<keyword evidence="7" id="KW-0067">ATP-binding</keyword>
<comment type="caution">
    <text evidence="12">The sequence shown here is derived from an EMBL/GenBank/DDBJ whole genome shotgun (WGS) entry which is preliminary data.</text>
</comment>
<evidence type="ECO:0000256" key="9">
    <source>
        <dbReference type="SAM" id="MobiDB-lite"/>
    </source>
</evidence>